<gene>
    <name evidence="2" type="ORF">ANCDUO_04046</name>
</gene>
<protein>
    <submittedName>
        <fullName evidence="2">Lectin C-type domain protein</fullName>
    </submittedName>
</protein>
<reference evidence="2 3" key="1">
    <citation type="submission" date="2013-12" db="EMBL/GenBank/DDBJ databases">
        <title>Draft genome of the parsitic nematode Ancylostoma duodenale.</title>
        <authorList>
            <person name="Mitreva M."/>
        </authorList>
    </citation>
    <scope>NUCLEOTIDE SEQUENCE [LARGE SCALE GENOMIC DNA]</scope>
    <source>
        <strain evidence="2 3">Zhejiang</strain>
    </source>
</reference>
<dbReference type="Pfam" id="PF00059">
    <property type="entry name" value="Lectin_C"/>
    <property type="match status" value="1"/>
</dbReference>
<dbReference type="InterPro" id="IPR001304">
    <property type="entry name" value="C-type_lectin-like"/>
</dbReference>
<dbReference type="InterPro" id="IPR016186">
    <property type="entry name" value="C-type_lectin-like/link_sf"/>
</dbReference>
<dbReference type="OrthoDB" id="5860166at2759"/>
<dbReference type="InterPro" id="IPR016187">
    <property type="entry name" value="CTDL_fold"/>
</dbReference>
<proteinExistence type="predicted"/>
<evidence type="ECO:0000313" key="2">
    <source>
        <dbReference type="EMBL" id="KIH65628.1"/>
    </source>
</evidence>
<dbReference type="SMART" id="SM00034">
    <property type="entry name" value="CLECT"/>
    <property type="match status" value="1"/>
</dbReference>
<evidence type="ECO:0000313" key="3">
    <source>
        <dbReference type="Proteomes" id="UP000054047"/>
    </source>
</evidence>
<dbReference type="AlphaFoldDB" id="A0A0C2D7K6"/>
<name>A0A0C2D7K6_9BILA</name>
<dbReference type="EMBL" id="KN727461">
    <property type="protein sequence ID" value="KIH65628.1"/>
    <property type="molecule type" value="Genomic_DNA"/>
</dbReference>
<sequence length="143" mass="16633">MIPASFVRGDPCKGFTSTDWVKLDKTGFEYKLHCYPQLISFYNAERRCQEHTPPAHLASIHSEEENRFVDKMVKSRITRVFAWISLRKASEEEVDDCQGRSSIYADEYWDEIPCELSYPAAAVCKRIPPKEQEKKGPTWIEKL</sequence>
<evidence type="ECO:0000259" key="1">
    <source>
        <dbReference type="PROSITE" id="PS50041"/>
    </source>
</evidence>
<keyword evidence="3" id="KW-1185">Reference proteome</keyword>
<organism evidence="2 3">
    <name type="scientific">Ancylostoma duodenale</name>
    <dbReference type="NCBI Taxonomy" id="51022"/>
    <lineage>
        <taxon>Eukaryota</taxon>
        <taxon>Metazoa</taxon>
        <taxon>Ecdysozoa</taxon>
        <taxon>Nematoda</taxon>
        <taxon>Chromadorea</taxon>
        <taxon>Rhabditida</taxon>
        <taxon>Rhabditina</taxon>
        <taxon>Rhabditomorpha</taxon>
        <taxon>Strongyloidea</taxon>
        <taxon>Ancylostomatidae</taxon>
        <taxon>Ancylostomatinae</taxon>
        <taxon>Ancylostoma</taxon>
    </lineage>
</organism>
<dbReference type="PROSITE" id="PS50041">
    <property type="entry name" value="C_TYPE_LECTIN_2"/>
    <property type="match status" value="1"/>
</dbReference>
<dbReference type="SUPFAM" id="SSF56436">
    <property type="entry name" value="C-type lectin-like"/>
    <property type="match status" value="1"/>
</dbReference>
<feature type="domain" description="C-type lectin" evidence="1">
    <location>
        <begin position="30"/>
        <end position="143"/>
    </location>
</feature>
<dbReference type="Gene3D" id="3.10.100.10">
    <property type="entry name" value="Mannose-Binding Protein A, subunit A"/>
    <property type="match status" value="1"/>
</dbReference>
<dbReference type="Proteomes" id="UP000054047">
    <property type="component" value="Unassembled WGS sequence"/>
</dbReference>
<accession>A0A0C2D7K6</accession>